<organism evidence="2 3">
    <name type="scientific">Nephila pilipes</name>
    <name type="common">Giant wood spider</name>
    <name type="synonym">Nephila maculata</name>
    <dbReference type="NCBI Taxonomy" id="299642"/>
    <lineage>
        <taxon>Eukaryota</taxon>
        <taxon>Metazoa</taxon>
        <taxon>Ecdysozoa</taxon>
        <taxon>Arthropoda</taxon>
        <taxon>Chelicerata</taxon>
        <taxon>Arachnida</taxon>
        <taxon>Araneae</taxon>
        <taxon>Araneomorphae</taxon>
        <taxon>Entelegynae</taxon>
        <taxon>Araneoidea</taxon>
        <taxon>Nephilidae</taxon>
        <taxon>Nephila</taxon>
    </lineage>
</organism>
<sequence>MLSYIYTGKTGHLTVSLASDLLVAADKYQLKGLKTICCNYLKKTVSTNNAVKILILGDKLASDLKDYVMEFICNECDKTSVLEKLEGWKILEKRQPFLAVEVLNLIVRTLQQKITESKSQRRD</sequence>
<keyword evidence="3" id="KW-1185">Reference proteome</keyword>
<proteinExistence type="predicted"/>
<accession>A0A8X6JKH7</accession>
<dbReference type="PANTHER" id="PTHR24413">
    <property type="entry name" value="SPECKLE-TYPE POZ PROTEIN"/>
    <property type="match status" value="1"/>
</dbReference>
<dbReference type="SUPFAM" id="SSF54695">
    <property type="entry name" value="POZ domain"/>
    <property type="match status" value="1"/>
</dbReference>
<dbReference type="InterPro" id="IPR000210">
    <property type="entry name" value="BTB/POZ_dom"/>
</dbReference>
<evidence type="ECO:0000259" key="1">
    <source>
        <dbReference type="Pfam" id="PF00651"/>
    </source>
</evidence>
<evidence type="ECO:0000313" key="3">
    <source>
        <dbReference type="Proteomes" id="UP000887013"/>
    </source>
</evidence>
<dbReference type="EMBL" id="BMAW01089284">
    <property type="protein sequence ID" value="GFS39037.1"/>
    <property type="molecule type" value="Genomic_DNA"/>
</dbReference>
<dbReference type="Gene3D" id="1.25.40.420">
    <property type="match status" value="1"/>
</dbReference>
<name>A0A8X6JKH7_NEPPI</name>
<feature type="domain" description="BTB" evidence="1">
    <location>
        <begin position="1"/>
        <end position="43"/>
    </location>
</feature>
<dbReference type="InterPro" id="IPR011333">
    <property type="entry name" value="SKP1/BTB/POZ_sf"/>
</dbReference>
<dbReference type="Pfam" id="PF00651">
    <property type="entry name" value="BTB"/>
    <property type="match status" value="1"/>
</dbReference>
<gene>
    <name evidence="2" type="primary">Tdpoz3_32</name>
    <name evidence="2" type="ORF">NPIL_507031</name>
</gene>
<reference evidence="2" key="1">
    <citation type="submission" date="2020-08" db="EMBL/GenBank/DDBJ databases">
        <title>Multicomponent nature underlies the extraordinary mechanical properties of spider dragline silk.</title>
        <authorList>
            <person name="Kono N."/>
            <person name="Nakamura H."/>
            <person name="Mori M."/>
            <person name="Yoshida Y."/>
            <person name="Ohtoshi R."/>
            <person name="Malay A.D."/>
            <person name="Moran D.A.P."/>
            <person name="Tomita M."/>
            <person name="Numata K."/>
            <person name="Arakawa K."/>
        </authorList>
    </citation>
    <scope>NUCLEOTIDE SEQUENCE</scope>
</reference>
<dbReference type="Gene3D" id="3.30.710.10">
    <property type="entry name" value="Potassium Channel Kv1.1, Chain A"/>
    <property type="match status" value="1"/>
</dbReference>
<dbReference type="AlphaFoldDB" id="A0A8X6JKH7"/>
<comment type="caution">
    <text evidence="2">The sequence shown here is derived from an EMBL/GenBank/DDBJ whole genome shotgun (WGS) entry which is preliminary data.</text>
</comment>
<protein>
    <submittedName>
        <fullName evidence="2">TD and POZ domain-containing protein 3</fullName>
    </submittedName>
</protein>
<evidence type="ECO:0000313" key="2">
    <source>
        <dbReference type="EMBL" id="GFS39037.1"/>
    </source>
</evidence>
<dbReference type="OrthoDB" id="6437200at2759"/>
<dbReference type="Proteomes" id="UP000887013">
    <property type="component" value="Unassembled WGS sequence"/>
</dbReference>